<dbReference type="OrthoDB" id="1348257at2"/>
<dbReference type="Proteomes" id="UP000321578">
    <property type="component" value="Unassembled WGS sequence"/>
</dbReference>
<evidence type="ECO:0000313" key="3">
    <source>
        <dbReference type="Proteomes" id="UP000321578"/>
    </source>
</evidence>
<organism evidence="2 3">
    <name type="scientific">Subsaximicrobium wynnwilliamsii</name>
    <dbReference type="NCBI Taxonomy" id="291179"/>
    <lineage>
        <taxon>Bacteria</taxon>
        <taxon>Pseudomonadati</taxon>
        <taxon>Bacteroidota</taxon>
        <taxon>Flavobacteriia</taxon>
        <taxon>Flavobacteriales</taxon>
        <taxon>Flavobacteriaceae</taxon>
        <taxon>Subsaximicrobium</taxon>
    </lineage>
</organism>
<dbReference type="RefSeq" id="WP_147087112.1">
    <property type="nucleotide sequence ID" value="NZ_VORM01000009.1"/>
</dbReference>
<keyword evidence="1" id="KW-0812">Transmembrane</keyword>
<comment type="caution">
    <text evidence="2">The sequence shown here is derived from an EMBL/GenBank/DDBJ whole genome shotgun (WGS) entry which is preliminary data.</text>
</comment>
<reference evidence="2 3" key="1">
    <citation type="submission" date="2019-08" db="EMBL/GenBank/DDBJ databases">
        <title>Genomes of Subsaximicrobium wynnwilliamsii strains.</title>
        <authorList>
            <person name="Bowman J.P."/>
        </authorList>
    </citation>
    <scope>NUCLEOTIDE SEQUENCE [LARGE SCALE GENOMIC DNA]</scope>
    <source>
        <strain evidence="2 3">2-80-2</strain>
    </source>
</reference>
<evidence type="ECO:0000256" key="1">
    <source>
        <dbReference type="SAM" id="Phobius"/>
    </source>
</evidence>
<keyword evidence="1" id="KW-1133">Transmembrane helix</keyword>
<keyword evidence="3" id="KW-1185">Reference proteome</keyword>
<protein>
    <recommendedName>
        <fullName evidence="4">Preprotein translocase subunit SecB</fullName>
    </recommendedName>
</protein>
<evidence type="ECO:0008006" key="4">
    <source>
        <dbReference type="Google" id="ProtNLM"/>
    </source>
</evidence>
<dbReference type="Gene3D" id="3.10.420.10">
    <property type="entry name" value="SecB-like"/>
    <property type="match status" value="1"/>
</dbReference>
<dbReference type="InterPro" id="IPR035958">
    <property type="entry name" value="SecB-like_sf"/>
</dbReference>
<proteinExistence type="predicted"/>
<sequence>MSEIKINPEKLHLFHINVIESSIKDLPNKGKIPFSINVAHKTMHNLKDERIKIGLLIDLQTNSSETNNANAHFSIDFHFQIEELKKYFELSEKNEPVFSGLLIATLLGVSFSTARGIIYERLSNTNMQGMILPVVSPQKMLLQQTEEDKNRK</sequence>
<evidence type="ECO:0000313" key="2">
    <source>
        <dbReference type="EMBL" id="TXD88312.1"/>
    </source>
</evidence>
<feature type="transmembrane region" description="Helical" evidence="1">
    <location>
        <begin position="97"/>
        <end position="118"/>
    </location>
</feature>
<dbReference type="EMBL" id="VORO01000015">
    <property type="protein sequence ID" value="TXD88312.1"/>
    <property type="molecule type" value="Genomic_DNA"/>
</dbReference>
<dbReference type="AlphaFoldDB" id="A0A5C6ZES2"/>
<keyword evidence="1" id="KW-0472">Membrane</keyword>
<gene>
    <name evidence="2" type="ORF">ESY86_13490</name>
</gene>
<name>A0A5C6ZES2_9FLAO</name>
<accession>A0A5C6ZES2</accession>